<evidence type="ECO:0000313" key="2">
    <source>
        <dbReference type="EMBL" id="CAF1329421.1"/>
    </source>
</evidence>
<gene>
    <name evidence="2" type="ORF">EDS130_LOCUS32104</name>
</gene>
<keyword evidence="1" id="KW-1133">Transmembrane helix</keyword>
<protein>
    <submittedName>
        <fullName evidence="2">Uncharacterized protein</fullName>
    </submittedName>
</protein>
<sequence>MNNDDSQVNNLQSTDNDDIQIRSFPQQTVPYVKIRTTKRKWLILTMFIIILIVAITVLVPTIIVIRNKKNVTKTSTEETSITIKTTTTTPKTGIVFCQQK</sequence>
<comment type="caution">
    <text evidence="2">The sequence shown here is derived from an EMBL/GenBank/DDBJ whole genome shotgun (WGS) entry which is preliminary data.</text>
</comment>
<evidence type="ECO:0000313" key="3">
    <source>
        <dbReference type="Proteomes" id="UP000663852"/>
    </source>
</evidence>
<proteinExistence type="predicted"/>
<dbReference type="Proteomes" id="UP000663852">
    <property type="component" value="Unassembled WGS sequence"/>
</dbReference>
<organism evidence="2 3">
    <name type="scientific">Adineta ricciae</name>
    <name type="common">Rotifer</name>
    <dbReference type="NCBI Taxonomy" id="249248"/>
    <lineage>
        <taxon>Eukaryota</taxon>
        <taxon>Metazoa</taxon>
        <taxon>Spiralia</taxon>
        <taxon>Gnathifera</taxon>
        <taxon>Rotifera</taxon>
        <taxon>Eurotatoria</taxon>
        <taxon>Bdelloidea</taxon>
        <taxon>Adinetida</taxon>
        <taxon>Adinetidae</taxon>
        <taxon>Adineta</taxon>
    </lineage>
</organism>
<reference evidence="2" key="1">
    <citation type="submission" date="2021-02" db="EMBL/GenBank/DDBJ databases">
        <authorList>
            <person name="Nowell W R."/>
        </authorList>
    </citation>
    <scope>NUCLEOTIDE SEQUENCE</scope>
</reference>
<dbReference type="EMBL" id="CAJNOJ010000243">
    <property type="protein sequence ID" value="CAF1329421.1"/>
    <property type="molecule type" value="Genomic_DNA"/>
</dbReference>
<dbReference type="AlphaFoldDB" id="A0A815FJ36"/>
<keyword evidence="1" id="KW-0472">Membrane</keyword>
<name>A0A815FJ36_ADIRI</name>
<evidence type="ECO:0000256" key="1">
    <source>
        <dbReference type="SAM" id="Phobius"/>
    </source>
</evidence>
<keyword evidence="1" id="KW-0812">Transmembrane</keyword>
<accession>A0A815FJ36</accession>
<feature type="transmembrane region" description="Helical" evidence="1">
    <location>
        <begin position="41"/>
        <end position="65"/>
    </location>
</feature>